<protein>
    <submittedName>
        <fullName evidence="1">Uncharacterized protein</fullName>
    </submittedName>
</protein>
<organism evidence="1 2">
    <name type="scientific">Streptomyces bangladeshensis</name>
    <dbReference type="NCBI Taxonomy" id="295352"/>
    <lineage>
        <taxon>Bacteria</taxon>
        <taxon>Bacillati</taxon>
        <taxon>Actinomycetota</taxon>
        <taxon>Actinomycetes</taxon>
        <taxon>Kitasatosporales</taxon>
        <taxon>Streptomycetaceae</taxon>
        <taxon>Streptomyces</taxon>
    </lineage>
</organism>
<accession>A0ABP5N400</accession>
<proteinExistence type="predicted"/>
<dbReference type="RefSeq" id="WP_346162205.1">
    <property type="nucleotide sequence ID" value="NZ_BAAAOQ010000003.1"/>
</dbReference>
<dbReference type="NCBIfam" id="NF045478">
    <property type="entry name" value="XF1762_fam"/>
    <property type="match status" value="1"/>
</dbReference>
<dbReference type="InterPro" id="IPR053780">
    <property type="entry name" value="Gp66-like"/>
</dbReference>
<dbReference type="Proteomes" id="UP001501391">
    <property type="component" value="Unassembled WGS sequence"/>
</dbReference>
<evidence type="ECO:0000313" key="1">
    <source>
        <dbReference type="EMBL" id="GAA2192795.1"/>
    </source>
</evidence>
<keyword evidence="2" id="KW-1185">Reference proteome</keyword>
<sequence>MAKRPGQQKLTVIRLSFAEACAAVDRLHRHHKKPQGHMWSHGVLDEQKRLCGVAIVGRPVARAFDDGLTVEVTRVATDGTPNACSALYGAAWNKARVDHWRAITYTQDGESGASLRAVGWRLVAELDPRTGWDTPSRRRQDRGTDGVGRQLWEQARADAPPFPDLTVLRHEIRHEIPCAGCGNYIPQRVGRGRPARHCSDTCRKRTSRRRAKAASA</sequence>
<reference evidence="2" key="1">
    <citation type="journal article" date="2019" name="Int. J. Syst. Evol. Microbiol.">
        <title>The Global Catalogue of Microorganisms (GCM) 10K type strain sequencing project: providing services to taxonomists for standard genome sequencing and annotation.</title>
        <authorList>
            <consortium name="The Broad Institute Genomics Platform"/>
            <consortium name="The Broad Institute Genome Sequencing Center for Infectious Disease"/>
            <person name="Wu L."/>
            <person name="Ma J."/>
        </authorList>
    </citation>
    <scope>NUCLEOTIDE SEQUENCE [LARGE SCALE GENOMIC DNA]</scope>
    <source>
        <strain evidence="2">JCM 14924</strain>
    </source>
</reference>
<name>A0ABP5N400_9ACTN</name>
<gene>
    <name evidence="1" type="ORF">GCM10009787_11930</name>
</gene>
<dbReference type="EMBL" id="BAAAOQ010000003">
    <property type="protein sequence ID" value="GAA2192795.1"/>
    <property type="molecule type" value="Genomic_DNA"/>
</dbReference>
<comment type="caution">
    <text evidence="1">The sequence shown here is derived from an EMBL/GenBank/DDBJ whole genome shotgun (WGS) entry which is preliminary data.</text>
</comment>
<evidence type="ECO:0000313" key="2">
    <source>
        <dbReference type="Proteomes" id="UP001501391"/>
    </source>
</evidence>